<dbReference type="InterPro" id="IPR001173">
    <property type="entry name" value="Glyco_trans_2-like"/>
</dbReference>
<dbReference type="PANTHER" id="PTHR15046">
    <property type="entry name" value="GLYCO_TRANS_2-LIKE DOMAIN-CONTAINING PROTEIN"/>
    <property type="match status" value="1"/>
</dbReference>
<keyword evidence="2" id="KW-0808">Transferase</keyword>
<dbReference type="CDD" id="cd00761">
    <property type="entry name" value="Glyco_tranf_GTA_type"/>
    <property type="match status" value="1"/>
</dbReference>
<keyword evidence="3" id="KW-1185">Reference proteome</keyword>
<protein>
    <submittedName>
        <fullName evidence="2">Glycosyltransferase</fullName>
        <ecNumber evidence="2">2.4.-.-</ecNumber>
    </submittedName>
</protein>
<dbReference type="Pfam" id="PF00535">
    <property type="entry name" value="Glycos_transf_2"/>
    <property type="match status" value="1"/>
</dbReference>
<dbReference type="SUPFAM" id="SSF53448">
    <property type="entry name" value="Nucleotide-diphospho-sugar transferases"/>
    <property type="match status" value="1"/>
</dbReference>
<dbReference type="InterPro" id="IPR029044">
    <property type="entry name" value="Nucleotide-diphossugar_trans"/>
</dbReference>
<proteinExistence type="predicted"/>
<feature type="domain" description="Glycosyltransferase 2-like" evidence="1">
    <location>
        <begin position="57"/>
        <end position="162"/>
    </location>
</feature>
<organism evidence="2 3">
    <name type="scientific">Sulfurovum zhangzhouensis</name>
    <dbReference type="NCBI Taxonomy" id="3019067"/>
    <lineage>
        <taxon>Bacteria</taxon>
        <taxon>Pseudomonadati</taxon>
        <taxon>Campylobacterota</taxon>
        <taxon>Epsilonproteobacteria</taxon>
        <taxon>Campylobacterales</taxon>
        <taxon>Sulfurovaceae</taxon>
        <taxon>Sulfurovum</taxon>
    </lineage>
</organism>
<dbReference type="EMBL" id="JAQIBD010000004">
    <property type="protein sequence ID" value="MDM5272541.1"/>
    <property type="molecule type" value="Genomic_DNA"/>
</dbReference>
<dbReference type="Gene3D" id="3.90.550.10">
    <property type="entry name" value="Spore Coat Polysaccharide Biosynthesis Protein SpsA, Chain A"/>
    <property type="match status" value="1"/>
</dbReference>
<dbReference type="GO" id="GO:0016757">
    <property type="term" value="F:glycosyltransferase activity"/>
    <property type="evidence" value="ECO:0007669"/>
    <property type="project" value="UniProtKB-KW"/>
</dbReference>
<evidence type="ECO:0000313" key="3">
    <source>
        <dbReference type="Proteomes" id="UP001169069"/>
    </source>
</evidence>
<dbReference type="EC" id="2.4.-.-" evidence="2"/>
<evidence type="ECO:0000313" key="2">
    <source>
        <dbReference type="EMBL" id="MDM5272541.1"/>
    </source>
</evidence>
<dbReference type="Proteomes" id="UP001169069">
    <property type="component" value="Unassembled WGS sequence"/>
</dbReference>
<dbReference type="PANTHER" id="PTHR15046:SF3">
    <property type="entry name" value="BETA-1,4 N-ACETYLGALACTOSAMINYLTRANSFERASE 2-LIKE"/>
    <property type="match status" value="1"/>
</dbReference>
<sequence>MGIKQFIHRMSVHGVLRPIAKPIHSGLTLIAFMCERLLDGLFTAKEDQAFLNEDLTAVIKTFERPEILHRLIKSLRHFYPEMKVIVVDDSFKPTKLEGVETIIMPYDSGVSAGRQEALKHIQTPYMMLLDDDFVFYRHTRVIPVLEKLQKLPEVDIIGGEVIYLPFYRKIDYTKAAIHPTNAIPLRAPGTQIGGMTAYDKVANFYIARTDSIRKVGWDLQIKRLDHADFFTRAKGVLLTVFDPDFKVLHARTPFDREYMSKRLDVHEDRLLLKDKYYFNG</sequence>
<reference evidence="2" key="1">
    <citation type="submission" date="2023-01" db="EMBL/GenBank/DDBJ databases">
        <title>Sulfurovum sp. zt1-1 genome assembly.</title>
        <authorList>
            <person name="Wang J."/>
        </authorList>
    </citation>
    <scope>NUCLEOTIDE SEQUENCE</scope>
    <source>
        <strain evidence="2">Zt1-1</strain>
    </source>
</reference>
<comment type="caution">
    <text evidence="2">The sequence shown here is derived from an EMBL/GenBank/DDBJ whole genome shotgun (WGS) entry which is preliminary data.</text>
</comment>
<keyword evidence="2" id="KW-0328">Glycosyltransferase</keyword>
<dbReference type="RefSeq" id="WP_289414361.1">
    <property type="nucleotide sequence ID" value="NZ_JAQIBD010000004.1"/>
</dbReference>
<name>A0ABT7R1X0_9BACT</name>
<gene>
    <name evidence="2" type="ORF">PGH07_10170</name>
</gene>
<accession>A0ABT7R1X0</accession>
<evidence type="ECO:0000259" key="1">
    <source>
        <dbReference type="Pfam" id="PF00535"/>
    </source>
</evidence>